<proteinExistence type="predicted"/>
<dbReference type="EMBL" id="ML119700">
    <property type="protein sequence ID" value="RPA79379.1"/>
    <property type="molecule type" value="Genomic_DNA"/>
</dbReference>
<sequence length="82" mass="9289">MMKFVGFLQVDEWWKFPTLPARYSVWLSSVLCICCAPVHPISIREQAIVLSSANTSAVPLFRARANRKLGLQDVEKRVEAVL</sequence>
<evidence type="ECO:0000313" key="1">
    <source>
        <dbReference type="EMBL" id="RPA79379.1"/>
    </source>
</evidence>
<dbReference type="Proteomes" id="UP000275078">
    <property type="component" value="Unassembled WGS sequence"/>
</dbReference>
<protein>
    <submittedName>
        <fullName evidence="1">Uncharacterized protein</fullName>
    </submittedName>
</protein>
<keyword evidence="2" id="KW-1185">Reference proteome</keyword>
<gene>
    <name evidence="1" type="ORF">BJ508DRAFT_415991</name>
</gene>
<organism evidence="1 2">
    <name type="scientific">Ascobolus immersus RN42</name>
    <dbReference type="NCBI Taxonomy" id="1160509"/>
    <lineage>
        <taxon>Eukaryota</taxon>
        <taxon>Fungi</taxon>
        <taxon>Dikarya</taxon>
        <taxon>Ascomycota</taxon>
        <taxon>Pezizomycotina</taxon>
        <taxon>Pezizomycetes</taxon>
        <taxon>Pezizales</taxon>
        <taxon>Ascobolaceae</taxon>
        <taxon>Ascobolus</taxon>
    </lineage>
</organism>
<name>A0A3N4I092_ASCIM</name>
<dbReference type="AlphaFoldDB" id="A0A3N4I092"/>
<accession>A0A3N4I092</accession>
<reference evidence="1 2" key="1">
    <citation type="journal article" date="2018" name="Nat. Ecol. Evol.">
        <title>Pezizomycetes genomes reveal the molecular basis of ectomycorrhizal truffle lifestyle.</title>
        <authorList>
            <person name="Murat C."/>
            <person name="Payen T."/>
            <person name="Noel B."/>
            <person name="Kuo A."/>
            <person name="Morin E."/>
            <person name="Chen J."/>
            <person name="Kohler A."/>
            <person name="Krizsan K."/>
            <person name="Balestrini R."/>
            <person name="Da Silva C."/>
            <person name="Montanini B."/>
            <person name="Hainaut M."/>
            <person name="Levati E."/>
            <person name="Barry K.W."/>
            <person name="Belfiori B."/>
            <person name="Cichocki N."/>
            <person name="Clum A."/>
            <person name="Dockter R.B."/>
            <person name="Fauchery L."/>
            <person name="Guy J."/>
            <person name="Iotti M."/>
            <person name="Le Tacon F."/>
            <person name="Lindquist E.A."/>
            <person name="Lipzen A."/>
            <person name="Malagnac F."/>
            <person name="Mello A."/>
            <person name="Molinier V."/>
            <person name="Miyauchi S."/>
            <person name="Poulain J."/>
            <person name="Riccioni C."/>
            <person name="Rubini A."/>
            <person name="Sitrit Y."/>
            <person name="Splivallo R."/>
            <person name="Traeger S."/>
            <person name="Wang M."/>
            <person name="Zifcakova L."/>
            <person name="Wipf D."/>
            <person name="Zambonelli A."/>
            <person name="Paolocci F."/>
            <person name="Nowrousian M."/>
            <person name="Ottonello S."/>
            <person name="Baldrian P."/>
            <person name="Spatafora J.W."/>
            <person name="Henrissat B."/>
            <person name="Nagy L.G."/>
            <person name="Aury J.M."/>
            <person name="Wincker P."/>
            <person name="Grigoriev I.V."/>
            <person name="Bonfante P."/>
            <person name="Martin F.M."/>
        </authorList>
    </citation>
    <scope>NUCLEOTIDE SEQUENCE [LARGE SCALE GENOMIC DNA]</scope>
    <source>
        <strain evidence="1 2">RN42</strain>
    </source>
</reference>
<evidence type="ECO:0000313" key="2">
    <source>
        <dbReference type="Proteomes" id="UP000275078"/>
    </source>
</evidence>